<dbReference type="Gene3D" id="2.60.120.200">
    <property type="match status" value="3"/>
</dbReference>
<evidence type="ECO:0000259" key="6">
    <source>
        <dbReference type="PROSITE" id="PS50093"/>
    </source>
</evidence>
<gene>
    <name evidence="8" type="ORF">KBB96_07100</name>
</gene>
<dbReference type="InterPro" id="IPR006644">
    <property type="entry name" value="Cadg"/>
</dbReference>
<dbReference type="Pfam" id="PF13385">
    <property type="entry name" value="Laminin_G_3"/>
    <property type="match status" value="1"/>
</dbReference>
<dbReference type="InterPro" id="IPR011658">
    <property type="entry name" value="PA14_dom"/>
</dbReference>
<keyword evidence="3" id="KW-0106">Calcium</keyword>
<keyword evidence="1" id="KW-0732">Signal</keyword>
<dbReference type="GO" id="GO:0005509">
    <property type="term" value="F:calcium ion binding"/>
    <property type="evidence" value="ECO:0007669"/>
    <property type="project" value="InterPro"/>
</dbReference>
<dbReference type="SUPFAM" id="SSF141072">
    <property type="entry name" value="CalX-like"/>
    <property type="match status" value="7"/>
</dbReference>
<dbReference type="SUPFAM" id="SSF49299">
    <property type="entry name" value="PKD domain"/>
    <property type="match status" value="1"/>
</dbReference>
<dbReference type="GO" id="GO:0004930">
    <property type="term" value="F:G protein-coupled receptor activity"/>
    <property type="evidence" value="ECO:0007669"/>
    <property type="project" value="InterPro"/>
</dbReference>
<sequence length="3462" mass="353216">MEAVHPAPGQPGSPQAPATDAGDAAAAANAPAANGQGDFGTWAYEKPREPDFAKLDAFDGWMAQWKNATPEERKALAKEGARLAGDRRPEYRALISFDPRQAVDRAVTRVQRQDLPAEITSQLETPVSAVGAYNVLMGRPAPGLEVPGEALTMRSFVTGGVSYKAHVPAELQSVLSIPSTPLQGYADGGDFAVASNAVRPLDVGEKIPAGTTVQTTCPVSGKTTESVSAGETVTQDTPTVQIGETIISLCEGGHVAVLQDDYRTYAQASGSGGGGFFMDNFPGTASRSIGAFKCLYIRVLYQDQTSAPNTEESAYNDMRNNARYYIEASYGKMTQTTTFSPLVTLPHTQKWYIDKENDGYQVGLNLVHSDSRAAAKALGYDSSQFDCTIVRVNGGPLLSGSSWGGGSSVWVTWDGMDVLNHECGHSLGLNHANYWNTSDGTAYGTGASQNYGNGYDVMGGAYGFSGHYNTISKRRLSWIQPNYYHAPKGNGLYRIYAYDQPQLEEGKRYAINVPKDSIRSYNIEYHPARGGLLADQALVIYDGMGGTNAGHLLDTTPGTPGGKGDAGIGEGRTYSDWESDQHFTVVAKNATTPVSLDVVYNRGPFPGNVAPTATLGASATTISTGGSVTFTATASDANGDPLAYYWQFDDGTYGTNNAVFTRTFNTAAQVNAMLTVSDMKGGTVRRSVVINVGSHGKQQITGTVTDGTNPLAGVMIGNGSKYAFTNADGTYSLPGLSTGSTTLTASLPGYTFTPSTANPYTVVAGTNTVNWTSAVPTLVTLTKTADPTEGGSNGNFRLTRAGDTSADLVVLVSPVGGTATMTTDYTFTPAYVASGSYKSFTIPAGSATLDVVVAAVNDTAAEGPETITLQLASSAGYVSGSSNSVVMTVNDNDTTLPLVAVTAPDPYATEAPSSTDTGKFTFTRTGSTAAALNLTVAWSGAATNGTDYTTLPTTVTIPVGQSSVDVIVSPTDDSAIEVPEDVVATISTNAAYLRDAGATTASVIITDDDTPVVTVSVPDPNASESGPDTGTFLVTRTGSTAAPLTVYYGLTGTASYGTDYAALTGQVTIAAGATSAPVVITPYDDDISEPAETVVLSLSTFNNAYSIGSAYQGTVTLTDNNDPVLVTVRAGSIGTEGGSNATLIFHTIGTGNGNLTVNYTVGGTATAGSDYTALSGTVSVPVNGSNDTTVIIPVLNDTTVEPTETVVVTITPGTGYKVYNDPSATALIRDNDSGGERVVVSTTNQTPSEAGPTAANFYFSRAVGTTGDLTVNYTVSGTATNGTDYANLSGTVVIPDGAAVATVAVTSVDDALVEGSETVTVTVVAGTGYSPDFPASATYQITDNDVAPVTVGFQQAAIALSEQPGALGEYRDLPVVLSAASASTVTVNCISSGGSAMGDDVDWAFVDAANGNAVIPYATLTFPPGTTTKNLRIRVKNDGYIEGMETAVLQLINPVNASFTTGRITESLAIFDDVISGLVTEERWNNTAVYTNNTWNTVNADYTGFLTSFTPAQDVADNYSRRLVGAITAPTTGTYNFWIASDDASRLYLSTDATAANKVQIATVSGYTAFQNWDANASQKSANITLTAGQTYYMEVQHQEGGGGDHVSVAWQGPGFTRTPISYLPTDTAPRTVRMLSASSTRLETDGSEPMLQVLLDRPAGSTPITVNYTSTGTATNGSDYSLANGTLTFNSGEQMKSLPLSLLTDAIGEAPEGIVVSLSSPSGASLTAPSSMTVTLLDASAPVVATNQVNATSAMSVGTVLGTATATPASGRTITGWAIVAGDEGGLFAINASGQVTLVTPGSLPNPGVRHLVVRAIDSAGATGDGSFKVVCNPPAVAGVSEKRFAGATAYNTNTWTGTTNYTGSLATFTTPQDVADSYSRQLTGYIQVPTTGDYTFWIASDDASRLYLSTDETAANKSQIATVSGYTGFQSWDSQSSQKSATFTLTAGKVYYMEVQHNEGGGGDHASVAWQGPGISRAAIPATAIFPQFLAPAVPPCINVGAPVAGSNLTSGSNVTVSANVVATDLAVTSVEFYVDGSLIGSDSSAPHSITWTNNVTVGSHNFTAKAIYSGGTVTSVTSSFTVPNAAPTFTANPINGSNATEDAAYSGSIASYGSDINPGDTLTYSKVSGPSWLSVASNGALSGTPLDGDVGANAFTVKVTDAAGANATTALNITVTNTNDAPAFTANPITGAGATEDSAYSGSIASYGADVDVGDTITYSKVSGPSWLVVASNGALSGTPLNGDVGANAFTVKVTDVAGADATTTLNITVANTNDAPTFTANPITGAGAAEDSAYSGSLASYGADVDVGDTITYSKVSGPSWLSVASNGALSGTPLNANVGANAFTVKVTDAAGANSTATLNITVTNTNDAPTFTANPITGAGATEDSAYSGSIASYGADVDVGDSLTYSKVSGPSWLVVASNGALSGTPLNADVGANAFTVKVTDAAGANATTTLNITVANTNDAPTFTANPITGAGATEDSAYSGSIASYGADVDVGDTITYSKVSGPSWLVVASNGALSGTPDNSNVGANAFTVKVTDAAGANATTTLNITVANTNDAPTFTANPITGAGAAEDSAYSDSIASYGEDVDVDDTLTYSKVSGPAWLVVTSDGALSGTPLNGDVGTNVFTVKVTDAAGANATTALNITVANTNDAPTFATTLTAADATSGMPYTGSSISGSASDVDAGDTLTYSKVSGPSWLVIASNGTLSGTPGLADGGSANVFTVRATDGAGAYAETTLTINVIIPDLAADPDGDGSPTGLEFTVGTAPFDVASVPGSIYTNLRGWWKLDETSGTNADDATGRVQDGTIAGSPASTTGIVGNALNLDGTDDGITLGAAPSLSGTGDFTVGAWVKIAPGSGTGVIIQQRDATGSGYNGEYGLQVLSNGTVEFYIYNNGYQFDIVTPATYGLVNDNQWHHVAATRSGTTGTVYVDGNPLATASGTAKSLVSTITMSIGWDQRDNNRRFKGLLDEVRLYTRALSASELNGLHDGLIANRAPAFTASSFTMGNATVGSAYSGSLVGRATDADTDVLTFAKVSGPSWLTIASNGALSGTPAAGDAGTGSYSVSVTDPDGQSATATMNITVYGALPSGWTAGDIGSTGVAGSSGYTSGTGLYTISGAGADIWGTADAFQYASTAMTGDGEIRARVTSQTNTAGWAKAGVMMRDTTAAGSAHAMMVVTPSNGFANQYRATTGASSTHIAGPALNAYPNNWVRVTRCGSLFTTYVSSNGTTWTQVGQETVTMGTTIRVGLAVDASSTTTASTATFDNVTVTPYPSPWVTGDIGTTGVAGRSEFFNNVHTLNGAGVVGGTADGFRYTYQALTADGDITVRIPTFANTGTSSRIGVMIRDTLAVDARHVFLGTDGSGAFTWTRRTATAGSTTTSNSGTATAPNVWVRLIRVGNDITAYSSTNGTSWTNVGTVTVTMAGNCYIGLAVGSGNTTGLNASTFDNLTVTP</sequence>
<dbReference type="Gene3D" id="2.60.40.2030">
    <property type="match status" value="7"/>
</dbReference>
<evidence type="ECO:0000259" key="7">
    <source>
        <dbReference type="PROSITE" id="PS51820"/>
    </source>
</evidence>
<dbReference type="SUPFAM" id="SSF55486">
    <property type="entry name" value="Metalloproteases ('zincins'), catalytic domain"/>
    <property type="match status" value="1"/>
</dbReference>
<dbReference type="Pfam" id="PF07691">
    <property type="entry name" value="PA14"/>
    <property type="match status" value="2"/>
</dbReference>
<reference evidence="8" key="1">
    <citation type="submission" date="2021-04" db="EMBL/GenBank/DDBJ databases">
        <title>Luteolibacter sp. 32A isolated from the skin of an Anderson's salamander (Ambystoma andersonii).</title>
        <authorList>
            <person name="Spergser J."/>
            <person name="Busse H.-J."/>
        </authorList>
    </citation>
    <scope>NUCLEOTIDE SEQUENCE</scope>
    <source>
        <strain evidence="8">32A</strain>
    </source>
</reference>
<evidence type="ECO:0000256" key="4">
    <source>
        <dbReference type="ARBA" id="ARBA00023157"/>
    </source>
</evidence>
<dbReference type="InterPro" id="IPR037524">
    <property type="entry name" value="PA14/GLEYA"/>
</dbReference>
<dbReference type="Pfam" id="PF05345">
    <property type="entry name" value="He_PIG"/>
    <property type="match status" value="7"/>
</dbReference>
<dbReference type="PANTHER" id="PTHR46682">
    <property type="entry name" value="ADHESION G-PROTEIN COUPLED RECEPTOR V1"/>
    <property type="match status" value="1"/>
</dbReference>
<dbReference type="InterPro" id="IPR013783">
    <property type="entry name" value="Ig-like_fold"/>
</dbReference>
<evidence type="ECO:0000256" key="1">
    <source>
        <dbReference type="ARBA" id="ARBA00022729"/>
    </source>
</evidence>
<dbReference type="Gene3D" id="2.60.120.1560">
    <property type="match status" value="2"/>
</dbReference>
<dbReference type="GO" id="GO:0007156">
    <property type="term" value="P:homophilic cell adhesion via plasma membrane adhesion molecules"/>
    <property type="evidence" value="ECO:0007669"/>
    <property type="project" value="InterPro"/>
</dbReference>
<keyword evidence="4" id="KW-1015">Disulfide bond</keyword>
<dbReference type="PROSITE" id="PS51820">
    <property type="entry name" value="PA14"/>
    <property type="match status" value="2"/>
</dbReference>
<dbReference type="RefSeq" id="WP_211633911.1">
    <property type="nucleotide sequence ID" value="NZ_CP073100.1"/>
</dbReference>
<dbReference type="InterPro" id="IPR001791">
    <property type="entry name" value="Laminin_G"/>
</dbReference>
<dbReference type="InterPro" id="IPR015919">
    <property type="entry name" value="Cadherin-like_sf"/>
</dbReference>
<feature type="compositionally biased region" description="Low complexity" evidence="5">
    <location>
        <begin position="1"/>
        <end position="35"/>
    </location>
</feature>
<dbReference type="Pfam" id="PF18911">
    <property type="entry name" value="PKD_4"/>
    <property type="match status" value="1"/>
</dbReference>
<evidence type="ECO:0000313" key="8">
    <source>
        <dbReference type="EMBL" id="QUE52655.1"/>
    </source>
</evidence>
<feature type="region of interest" description="Disordered" evidence="5">
    <location>
        <begin position="1"/>
        <end position="45"/>
    </location>
</feature>
<keyword evidence="2" id="KW-0677">Repeat</keyword>
<dbReference type="InterPro" id="IPR026919">
    <property type="entry name" value="ADGRV1"/>
</dbReference>
<dbReference type="InterPro" id="IPR002126">
    <property type="entry name" value="Cadherin-like_dom"/>
</dbReference>
<dbReference type="Proteomes" id="UP000676169">
    <property type="component" value="Chromosome"/>
</dbReference>
<dbReference type="KEGG" id="lamb:KBB96_07100"/>
<dbReference type="NCBIfam" id="NF012211">
    <property type="entry name" value="tand_rpt_95"/>
    <property type="match status" value="1"/>
</dbReference>
<dbReference type="SMART" id="SM00560">
    <property type="entry name" value="LamGL"/>
    <property type="match status" value="1"/>
</dbReference>
<dbReference type="SUPFAM" id="SSF56988">
    <property type="entry name" value="Anthrax protective antigen"/>
    <property type="match status" value="2"/>
</dbReference>
<dbReference type="EMBL" id="CP073100">
    <property type="protein sequence ID" value="QUE52655.1"/>
    <property type="molecule type" value="Genomic_DNA"/>
</dbReference>
<dbReference type="InterPro" id="IPR006558">
    <property type="entry name" value="LamG-like"/>
</dbReference>
<dbReference type="InterPro" id="IPR003644">
    <property type="entry name" value="Calx_beta"/>
</dbReference>
<dbReference type="SUPFAM" id="SSF49452">
    <property type="entry name" value="Starch-binding domain-like"/>
    <property type="match status" value="1"/>
</dbReference>
<evidence type="ECO:0000313" key="9">
    <source>
        <dbReference type="Proteomes" id="UP000676169"/>
    </source>
</evidence>
<dbReference type="InterPro" id="IPR013320">
    <property type="entry name" value="ConA-like_dom_sf"/>
</dbReference>
<dbReference type="Pfam" id="PF17963">
    <property type="entry name" value="Big_9"/>
    <property type="match status" value="1"/>
</dbReference>
<evidence type="ECO:0000256" key="2">
    <source>
        <dbReference type="ARBA" id="ARBA00022737"/>
    </source>
</evidence>
<dbReference type="GO" id="GO:0030246">
    <property type="term" value="F:carbohydrate binding"/>
    <property type="evidence" value="ECO:0007669"/>
    <property type="project" value="InterPro"/>
</dbReference>
<feature type="domain" description="PKD" evidence="6">
    <location>
        <begin position="635"/>
        <end position="692"/>
    </location>
</feature>
<dbReference type="GO" id="GO:0016020">
    <property type="term" value="C:membrane"/>
    <property type="evidence" value="ECO:0007669"/>
    <property type="project" value="InterPro"/>
</dbReference>
<dbReference type="SMART" id="SM00237">
    <property type="entry name" value="Calx_beta"/>
    <property type="match status" value="5"/>
</dbReference>
<proteinExistence type="predicted"/>
<dbReference type="Pfam" id="PF03160">
    <property type="entry name" value="Calx-beta"/>
    <property type="match status" value="5"/>
</dbReference>
<dbReference type="SMART" id="SM00089">
    <property type="entry name" value="PKD"/>
    <property type="match status" value="1"/>
</dbReference>
<dbReference type="InterPro" id="IPR013784">
    <property type="entry name" value="Carb-bd-like_fold"/>
</dbReference>
<dbReference type="InterPro" id="IPR038081">
    <property type="entry name" value="CalX-like_sf"/>
</dbReference>
<dbReference type="InterPro" id="IPR000601">
    <property type="entry name" value="PKD_dom"/>
</dbReference>
<dbReference type="Gene3D" id="2.60.40.10">
    <property type="entry name" value="Immunoglobulins"/>
    <property type="match status" value="10"/>
</dbReference>
<dbReference type="PANTHER" id="PTHR46682:SF1">
    <property type="entry name" value="ADHESION G-PROTEIN COUPLED RECEPTOR V1"/>
    <property type="match status" value="1"/>
</dbReference>
<dbReference type="SUPFAM" id="SSF49899">
    <property type="entry name" value="Concanavalin A-like lectins/glucanases"/>
    <property type="match status" value="1"/>
</dbReference>
<accession>A0A975J256</accession>
<evidence type="ECO:0000256" key="5">
    <source>
        <dbReference type="SAM" id="MobiDB-lite"/>
    </source>
</evidence>
<dbReference type="SMART" id="SM00758">
    <property type="entry name" value="PA14"/>
    <property type="match status" value="2"/>
</dbReference>
<dbReference type="SUPFAM" id="SSF49313">
    <property type="entry name" value="Cadherin-like"/>
    <property type="match status" value="8"/>
</dbReference>
<dbReference type="PROSITE" id="PS50093">
    <property type="entry name" value="PKD"/>
    <property type="match status" value="1"/>
</dbReference>
<organism evidence="8 9">
    <name type="scientific">Luteolibacter ambystomatis</name>
    <dbReference type="NCBI Taxonomy" id="2824561"/>
    <lineage>
        <taxon>Bacteria</taxon>
        <taxon>Pseudomonadati</taxon>
        <taxon>Verrucomicrobiota</taxon>
        <taxon>Verrucomicrobiia</taxon>
        <taxon>Verrucomicrobiales</taxon>
        <taxon>Verrucomicrobiaceae</taxon>
        <taxon>Luteolibacter</taxon>
    </lineage>
</organism>
<dbReference type="InterPro" id="IPR022409">
    <property type="entry name" value="PKD/Chitinase_dom"/>
</dbReference>
<dbReference type="Pfam" id="PF17957">
    <property type="entry name" value="Big_7"/>
    <property type="match status" value="1"/>
</dbReference>
<keyword evidence="9" id="KW-1185">Reference proteome</keyword>
<feature type="domain" description="PA14" evidence="7">
    <location>
        <begin position="1474"/>
        <end position="1625"/>
    </location>
</feature>
<name>A0A975J256_9BACT</name>
<evidence type="ECO:0000256" key="3">
    <source>
        <dbReference type="ARBA" id="ARBA00022837"/>
    </source>
</evidence>
<dbReference type="SMART" id="SM00112">
    <property type="entry name" value="CA"/>
    <property type="match status" value="7"/>
</dbReference>
<dbReference type="SMART" id="SM00736">
    <property type="entry name" value="CADG"/>
    <property type="match status" value="8"/>
</dbReference>
<feature type="domain" description="PA14" evidence="7">
    <location>
        <begin position="1836"/>
        <end position="1986"/>
    </location>
</feature>
<dbReference type="CDD" id="cd00110">
    <property type="entry name" value="LamG"/>
    <property type="match status" value="1"/>
</dbReference>
<protein>
    <submittedName>
        <fullName evidence="8">Tandem-95 repeat protein</fullName>
    </submittedName>
</protein>
<dbReference type="InterPro" id="IPR035986">
    <property type="entry name" value="PKD_dom_sf"/>
</dbReference>